<name>A0AAD7I5A4_9AGAR</name>
<dbReference type="Proteomes" id="UP001215280">
    <property type="component" value="Unassembled WGS sequence"/>
</dbReference>
<evidence type="ECO:0000313" key="2">
    <source>
        <dbReference type="Proteomes" id="UP001215280"/>
    </source>
</evidence>
<organism evidence="1 2">
    <name type="scientific">Mycena maculata</name>
    <dbReference type="NCBI Taxonomy" id="230809"/>
    <lineage>
        <taxon>Eukaryota</taxon>
        <taxon>Fungi</taxon>
        <taxon>Dikarya</taxon>
        <taxon>Basidiomycota</taxon>
        <taxon>Agaricomycotina</taxon>
        <taxon>Agaricomycetes</taxon>
        <taxon>Agaricomycetidae</taxon>
        <taxon>Agaricales</taxon>
        <taxon>Marasmiineae</taxon>
        <taxon>Mycenaceae</taxon>
        <taxon>Mycena</taxon>
    </lineage>
</organism>
<keyword evidence="2" id="KW-1185">Reference proteome</keyword>
<gene>
    <name evidence="1" type="ORF">DFH07DRAFT_780047</name>
</gene>
<comment type="caution">
    <text evidence="1">The sequence shown here is derived from an EMBL/GenBank/DDBJ whole genome shotgun (WGS) entry which is preliminary data.</text>
</comment>
<protein>
    <submittedName>
        <fullName evidence="1">Uncharacterized protein</fullName>
    </submittedName>
</protein>
<proteinExistence type="predicted"/>
<dbReference type="AlphaFoldDB" id="A0AAD7I5A4"/>
<evidence type="ECO:0000313" key="1">
    <source>
        <dbReference type="EMBL" id="KAJ7735251.1"/>
    </source>
</evidence>
<sequence>MQTFPTAPAETEAHPSVPAVALTPDQQRSANAAALQLLSAAMASLTPGSQPTVQATQPTATVEVTTTVADGDTQPPPISPTPAPAPVGFQTHGPWVAGTLFLVVPTAPLMLIHEDPVADDAEAPLWYCITKGTYVGVHTSQALALTAVQGVRNSGMKSYKTQSLAVAAFNEMLAYRMVAIR</sequence>
<reference evidence="1" key="1">
    <citation type="submission" date="2023-03" db="EMBL/GenBank/DDBJ databases">
        <title>Massive genome expansion in bonnet fungi (Mycena s.s.) driven by repeated elements and novel gene families across ecological guilds.</title>
        <authorList>
            <consortium name="Lawrence Berkeley National Laboratory"/>
            <person name="Harder C.B."/>
            <person name="Miyauchi S."/>
            <person name="Viragh M."/>
            <person name="Kuo A."/>
            <person name="Thoen E."/>
            <person name="Andreopoulos B."/>
            <person name="Lu D."/>
            <person name="Skrede I."/>
            <person name="Drula E."/>
            <person name="Henrissat B."/>
            <person name="Morin E."/>
            <person name="Kohler A."/>
            <person name="Barry K."/>
            <person name="LaButti K."/>
            <person name="Morin E."/>
            <person name="Salamov A."/>
            <person name="Lipzen A."/>
            <person name="Mereny Z."/>
            <person name="Hegedus B."/>
            <person name="Baldrian P."/>
            <person name="Stursova M."/>
            <person name="Weitz H."/>
            <person name="Taylor A."/>
            <person name="Grigoriev I.V."/>
            <person name="Nagy L.G."/>
            <person name="Martin F."/>
            <person name="Kauserud H."/>
        </authorList>
    </citation>
    <scope>NUCLEOTIDE SEQUENCE</scope>
    <source>
        <strain evidence="1">CBHHK188m</strain>
    </source>
</reference>
<dbReference type="EMBL" id="JARJLG010000156">
    <property type="protein sequence ID" value="KAJ7735251.1"/>
    <property type="molecule type" value="Genomic_DNA"/>
</dbReference>
<accession>A0AAD7I5A4</accession>